<gene>
    <name evidence="2" type="ORF">WJ96_04140</name>
</gene>
<dbReference type="EMBL" id="LPBJ01000047">
    <property type="protein sequence ID" value="KVP97765.1"/>
    <property type="molecule type" value="Genomic_DNA"/>
</dbReference>
<evidence type="ECO:0000256" key="1">
    <source>
        <dbReference type="SAM" id="MobiDB-lite"/>
    </source>
</evidence>
<dbReference type="AlphaFoldDB" id="A0AAW3MVF8"/>
<proteinExistence type="predicted"/>
<feature type="compositionally biased region" description="Polar residues" evidence="1">
    <location>
        <begin position="17"/>
        <end position="27"/>
    </location>
</feature>
<name>A0AAW3MVF8_9BURK</name>
<accession>A0AAW3MVF8</accession>
<organism evidence="2 3">
    <name type="scientific">Burkholderia ubonensis</name>
    <dbReference type="NCBI Taxonomy" id="101571"/>
    <lineage>
        <taxon>Bacteria</taxon>
        <taxon>Pseudomonadati</taxon>
        <taxon>Pseudomonadota</taxon>
        <taxon>Betaproteobacteria</taxon>
        <taxon>Burkholderiales</taxon>
        <taxon>Burkholderiaceae</taxon>
        <taxon>Burkholderia</taxon>
        <taxon>Burkholderia cepacia complex</taxon>
    </lineage>
</organism>
<keyword evidence="3" id="KW-1185">Reference proteome</keyword>
<evidence type="ECO:0000313" key="3">
    <source>
        <dbReference type="Proteomes" id="UP000056453"/>
    </source>
</evidence>
<comment type="caution">
    <text evidence="2">The sequence shown here is derived from an EMBL/GenBank/DDBJ whole genome shotgun (WGS) entry which is preliminary data.</text>
</comment>
<reference evidence="2 3" key="1">
    <citation type="submission" date="2015-11" db="EMBL/GenBank/DDBJ databases">
        <title>Expanding the genomic diversity of Burkholderia species for the development of highly accurate diagnostics.</title>
        <authorList>
            <person name="Sahl J."/>
            <person name="Keim P."/>
            <person name="Wagner D."/>
        </authorList>
    </citation>
    <scope>NUCLEOTIDE SEQUENCE [LARGE SCALE GENOMIC DNA]</scope>
    <source>
        <strain evidence="2 3">MSMB1808WGS</strain>
    </source>
</reference>
<evidence type="ECO:0000313" key="2">
    <source>
        <dbReference type="EMBL" id="KVP97765.1"/>
    </source>
</evidence>
<feature type="region of interest" description="Disordered" evidence="1">
    <location>
        <begin position="1"/>
        <end position="27"/>
    </location>
</feature>
<dbReference type="Proteomes" id="UP000056453">
    <property type="component" value="Unassembled WGS sequence"/>
</dbReference>
<protein>
    <submittedName>
        <fullName evidence="2">Uncharacterized protein</fullName>
    </submittedName>
</protein>
<sequence>MWLDQQHSPDELENRPQGLSPQAMSDTQVSTMAIDLHGLSPLQTALLVTVEKLCRAQKMPDKTVVQLLTSLEGLLE</sequence>